<keyword evidence="2" id="KW-1185">Reference proteome</keyword>
<dbReference type="EMBL" id="AP021874">
    <property type="protein sequence ID" value="BBO69090.1"/>
    <property type="molecule type" value="Genomic_DNA"/>
</dbReference>
<reference evidence="1 2" key="1">
    <citation type="submission" date="2019-11" db="EMBL/GenBank/DDBJ databases">
        <title>Comparative genomics of hydrocarbon-degrading Desulfosarcina strains.</title>
        <authorList>
            <person name="Watanabe M."/>
            <person name="Kojima H."/>
            <person name="Fukui M."/>
        </authorList>
    </citation>
    <scope>NUCLEOTIDE SEQUENCE [LARGE SCALE GENOMIC DNA]</scope>
    <source>
        <strain evidence="1 2">PL12</strain>
    </source>
</reference>
<dbReference type="RefSeq" id="WP_155317167.1">
    <property type="nucleotide sequence ID" value="NZ_AP021874.1"/>
</dbReference>
<gene>
    <name evidence="1" type="ORF">DSCA_30200</name>
</gene>
<protein>
    <submittedName>
        <fullName evidence="1">Uncharacterized protein</fullName>
    </submittedName>
</protein>
<name>A0A5K7YLK4_9BACT</name>
<dbReference type="Proteomes" id="UP000427906">
    <property type="component" value="Chromosome"/>
</dbReference>
<proteinExistence type="predicted"/>
<accession>A0A5K7YLK4</accession>
<dbReference type="KEGG" id="dalk:DSCA_30200"/>
<evidence type="ECO:0000313" key="2">
    <source>
        <dbReference type="Proteomes" id="UP000427906"/>
    </source>
</evidence>
<dbReference type="AlphaFoldDB" id="A0A5K7YLK4"/>
<organism evidence="1 2">
    <name type="scientific">Desulfosarcina alkanivorans</name>
    <dbReference type="NCBI Taxonomy" id="571177"/>
    <lineage>
        <taxon>Bacteria</taxon>
        <taxon>Pseudomonadati</taxon>
        <taxon>Thermodesulfobacteriota</taxon>
        <taxon>Desulfobacteria</taxon>
        <taxon>Desulfobacterales</taxon>
        <taxon>Desulfosarcinaceae</taxon>
        <taxon>Desulfosarcina</taxon>
    </lineage>
</organism>
<sequence>MGLNDWIAGDDSVDPSLNLKKVLFLSDATALCASATLQRVHAKQKKVTSNYKEIALSNQNIKPKELDSLLPLENHFASNPKLVEYMNRLLEVRNDDDFALQALQEMMDLDFDCNITEPLPDGYWKRFEKTVMYSSVLYRLFHNLIPDKNYEGINGKIMQQIDFSMSKILYSAGQIGATSVEQTNQYDSQLSPSRRSSTKAAERQEYAVELYNSIPKGILKRLHEIKDKMEELQARWIMKYGDDNVPSLKTLQRYLKKAGTPIK</sequence>
<evidence type="ECO:0000313" key="1">
    <source>
        <dbReference type="EMBL" id="BBO69090.1"/>
    </source>
</evidence>